<dbReference type="CDD" id="cd18773">
    <property type="entry name" value="PDC1_HK_sensor"/>
    <property type="match status" value="1"/>
</dbReference>
<gene>
    <name evidence="5" type="ORF">GCM10017083_41640</name>
</gene>
<dbReference type="AlphaFoldDB" id="A0A918XWB9"/>
<evidence type="ECO:0000259" key="3">
    <source>
        <dbReference type="PROSITE" id="PS50125"/>
    </source>
</evidence>
<feature type="domain" description="HAMP" evidence="4">
    <location>
        <begin position="340"/>
        <end position="394"/>
    </location>
</feature>
<dbReference type="Gene3D" id="3.30.70.1230">
    <property type="entry name" value="Nucleotide cyclase"/>
    <property type="match status" value="1"/>
</dbReference>
<dbReference type="PROSITE" id="PS50125">
    <property type="entry name" value="GUANYLATE_CYCLASE_2"/>
    <property type="match status" value="1"/>
</dbReference>
<keyword evidence="2" id="KW-0732">Signal</keyword>
<dbReference type="InterPro" id="IPR003660">
    <property type="entry name" value="HAMP_dom"/>
</dbReference>
<feature type="signal peptide" evidence="2">
    <location>
        <begin position="1"/>
        <end position="23"/>
    </location>
</feature>
<dbReference type="SMART" id="SM00044">
    <property type="entry name" value="CYCc"/>
    <property type="match status" value="1"/>
</dbReference>
<accession>A0A918XWB9</accession>
<sequence>MRLPKLPVSLLAGACLFALSAFAGGAVLFVSYGVALKNTLELLHGNADLSIAALRQGITSHLDPVAAAVDELADLLGRDPRSATDDAALATTLRAAMAGLPQITALAVVDRDYRVFRVTRDPSRNRMAWSDWSGDRRFRDTMDGAADAGAGRWGAPFYAETARISLLNFYSPIPDPGGRMLALAAVISLEQLSDFMVALSDRPQQGARIRPFVLYGPDRVLAHPLFLAGYPGLSDDDPLPRLSEFTDPVLANLWRADPATEEPPDTGFLEDAEARFFHAGGQRYLAIYTRLAGYGPKELLLGAYIATSETRVQLDRLTTLVEVAAVLLLVVLALALAIGRLVSRPARQLAAAAEYVRRLDLDSVPRVEETMLREVSAAAAAFNSMTAALRLFAAYVPRRLVERLMRLGPEAPAAPSLRPVTVMFTDITGFTELSEALPAEQTARLLNRHFGILGRTVEAEAGTIDKYIGDALMAFWGAPELQPDGAERACRAAQAIASAIAHDNGRRRAAGEPPIRVRVGLHSGPAVVGDIGFPGRINYTIVGDTVNACQRIERLGHEIDDGRDVTILLSRDTAEQLGPDFRLTACGPRMVRGRDAPIEIFRLES</sequence>
<dbReference type="GO" id="GO:0016020">
    <property type="term" value="C:membrane"/>
    <property type="evidence" value="ECO:0007669"/>
    <property type="project" value="InterPro"/>
</dbReference>
<organism evidence="5 6">
    <name type="scientific">Thalassobaculum fulvum</name>
    <dbReference type="NCBI Taxonomy" id="1633335"/>
    <lineage>
        <taxon>Bacteria</taxon>
        <taxon>Pseudomonadati</taxon>
        <taxon>Pseudomonadota</taxon>
        <taxon>Alphaproteobacteria</taxon>
        <taxon>Rhodospirillales</taxon>
        <taxon>Thalassobaculaceae</taxon>
        <taxon>Thalassobaculum</taxon>
    </lineage>
</organism>
<keyword evidence="6" id="KW-1185">Reference proteome</keyword>
<dbReference type="GO" id="GO:0009190">
    <property type="term" value="P:cyclic nucleotide biosynthetic process"/>
    <property type="evidence" value="ECO:0007669"/>
    <property type="project" value="InterPro"/>
</dbReference>
<reference evidence="5" key="1">
    <citation type="journal article" date="2014" name="Int. J. Syst. Evol. Microbiol.">
        <title>Complete genome sequence of Corynebacterium casei LMG S-19264T (=DSM 44701T), isolated from a smear-ripened cheese.</title>
        <authorList>
            <consortium name="US DOE Joint Genome Institute (JGI-PGF)"/>
            <person name="Walter F."/>
            <person name="Albersmeier A."/>
            <person name="Kalinowski J."/>
            <person name="Ruckert C."/>
        </authorList>
    </citation>
    <scope>NUCLEOTIDE SEQUENCE</scope>
    <source>
        <strain evidence="5">KCTC 42651</strain>
    </source>
</reference>
<keyword evidence="1" id="KW-0812">Transmembrane</keyword>
<dbReference type="PANTHER" id="PTHR43081:SF1">
    <property type="entry name" value="ADENYLATE CYCLASE, TERMINAL-DIFFERENTIATION SPECIFIC"/>
    <property type="match status" value="1"/>
</dbReference>
<feature type="transmembrane region" description="Helical" evidence="1">
    <location>
        <begin position="317"/>
        <end position="338"/>
    </location>
</feature>
<reference evidence="5" key="2">
    <citation type="submission" date="2020-09" db="EMBL/GenBank/DDBJ databases">
        <authorList>
            <person name="Sun Q."/>
            <person name="Kim S."/>
        </authorList>
    </citation>
    <scope>NUCLEOTIDE SEQUENCE</scope>
    <source>
        <strain evidence="5">KCTC 42651</strain>
    </source>
</reference>
<evidence type="ECO:0000313" key="6">
    <source>
        <dbReference type="Proteomes" id="UP000630353"/>
    </source>
</evidence>
<keyword evidence="1" id="KW-0472">Membrane</keyword>
<evidence type="ECO:0000313" key="5">
    <source>
        <dbReference type="EMBL" id="GHD58534.1"/>
    </source>
</evidence>
<evidence type="ECO:0000256" key="1">
    <source>
        <dbReference type="SAM" id="Phobius"/>
    </source>
</evidence>
<dbReference type="Proteomes" id="UP000630353">
    <property type="component" value="Unassembled WGS sequence"/>
</dbReference>
<name>A0A918XWB9_9PROT</name>
<protein>
    <recommendedName>
        <fullName evidence="7">Adenylate cyclase</fullName>
    </recommendedName>
</protein>
<feature type="chain" id="PRO_5038001223" description="Adenylate cyclase" evidence="2">
    <location>
        <begin position="24"/>
        <end position="605"/>
    </location>
</feature>
<dbReference type="CDD" id="cd07302">
    <property type="entry name" value="CHD"/>
    <property type="match status" value="1"/>
</dbReference>
<dbReference type="GO" id="GO:0035556">
    <property type="term" value="P:intracellular signal transduction"/>
    <property type="evidence" value="ECO:0007669"/>
    <property type="project" value="InterPro"/>
</dbReference>
<keyword evidence="1" id="KW-1133">Transmembrane helix</keyword>
<dbReference type="SUPFAM" id="SSF55073">
    <property type="entry name" value="Nucleotide cyclase"/>
    <property type="match status" value="1"/>
</dbReference>
<dbReference type="SMART" id="SM00304">
    <property type="entry name" value="HAMP"/>
    <property type="match status" value="1"/>
</dbReference>
<evidence type="ECO:0008006" key="7">
    <source>
        <dbReference type="Google" id="ProtNLM"/>
    </source>
</evidence>
<dbReference type="PANTHER" id="PTHR43081">
    <property type="entry name" value="ADENYLATE CYCLASE, TERMINAL-DIFFERENTIATION SPECIFIC-RELATED"/>
    <property type="match status" value="1"/>
</dbReference>
<dbReference type="EMBL" id="BMZS01000010">
    <property type="protein sequence ID" value="GHD58534.1"/>
    <property type="molecule type" value="Genomic_DNA"/>
</dbReference>
<dbReference type="PROSITE" id="PS50885">
    <property type="entry name" value="HAMP"/>
    <property type="match status" value="1"/>
</dbReference>
<feature type="domain" description="Guanylate cyclase" evidence="3">
    <location>
        <begin position="421"/>
        <end position="553"/>
    </location>
</feature>
<dbReference type="Gene3D" id="3.30.450.20">
    <property type="entry name" value="PAS domain"/>
    <property type="match status" value="1"/>
</dbReference>
<dbReference type="InterPro" id="IPR050697">
    <property type="entry name" value="Adenylyl/Guanylyl_Cyclase_3/4"/>
</dbReference>
<proteinExistence type="predicted"/>
<dbReference type="GO" id="GO:0004016">
    <property type="term" value="F:adenylate cyclase activity"/>
    <property type="evidence" value="ECO:0007669"/>
    <property type="project" value="UniProtKB-ARBA"/>
</dbReference>
<comment type="caution">
    <text evidence="5">The sequence shown here is derived from an EMBL/GenBank/DDBJ whole genome shotgun (WGS) entry which is preliminary data.</text>
</comment>
<dbReference type="CDD" id="cd06225">
    <property type="entry name" value="HAMP"/>
    <property type="match status" value="1"/>
</dbReference>
<dbReference type="Pfam" id="PF00211">
    <property type="entry name" value="Guanylate_cyc"/>
    <property type="match status" value="1"/>
</dbReference>
<evidence type="ECO:0000259" key="4">
    <source>
        <dbReference type="PROSITE" id="PS50885"/>
    </source>
</evidence>
<dbReference type="InterPro" id="IPR029787">
    <property type="entry name" value="Nucleotide_cyclase"/>
</dbReference>
<dbReference type="Gene3D" id="6.10.340.10">
    <property type="match status" value="1"/>
</dbReference>
<dbReference type="InterPro" id="IPR001054">
    <property type="entry name" value="A/G_cyclase"/>
</dbReference>
<dbReference type="RefSeq" id="WP_189993219.1">
    <property type="nucleotide sequence ID" value="NZ_BMZS01000010.1"/>
</dbReference>
<evidence type="ECO:0000256" key="2">
    <source>
        <dbReference type="SAM" id="SignalP"/>
    </source>
</evidence>